<dbReference type="GO" id="GO:0005829">
    <property type="term" value="C:cytosol"/>
    <property type="evidence" value="ECO:0007669"/>
    <property type="project" value="TreeGrafter"/>
</dbReference>
<accession>H2C963</accession>
<dbReference type="GO" id="GO:0008237">
    <property type="term" value="F:metallopeptidase activity"/>
    <property type="evidence" value="ECO:0007669"/>
    <property type="project" value="InterPro"/>
</dbReference>
<gene>
    <name evidence="4" type="ORF">MetMK1DRAFT_00031340</name>
</gene>
<organism evidence="4 5">
    <name type="scientific">Metallosphaera yellowstonensis MK1</name>
    <dbReference type="NCBI Taxonomy" id="671065"/>
    <lineage>
        <taxon>Archaea</taxon>
        <taxon>Thermoproteota</taxon>
        <taxon>Thermoprotei</taxon>
        <taxon>Sulfolobales</taxon>
        <taxon>Sulfolobaceae</taxon>
        <taxon>Metallosphaera</taxon>
    </lineage>
</organism>
<reference evidence="4 5" key="1">
    <citation type="submission" date="2012-01" db="EMBL/GenBank/DDBJ databases">
        <title>Improved High-Quality Draft sequence of Metallosphaera yellowstonensis MK1.</title>
        <authorList>
            <consortium name="US DOE Joint Genome Institute"/>
            <person name="Lucas S."/>
            <person name="Han J."/>
            <person name="Cheng J.-F."/>
            <person name="Goodwin L."/>
            <person name="Pitluck S."/>
            <person name="Peters L."/>
            <person name="Teshima H."/>
            <person name="Detter J.C."/>
            <person name="Han C."/>
            <person name="Tapia R."/>
            <person name="Land M."/>
            <person name="Hauser L."/>
            <person name="Kyrpides N."/>
            <person name="Kozubal M."/>
            <person name="Macur R.E."/>
            <person name="Jay Z."/>
            <person name="Inskeep W."/>
            <person name="Woyke T."/>
        </authorList>
    </citation>
    <scope>NUCLEOTIDE SEQUENCE [LARGE SCALE GENOMIC DNA]</scope>
    <source>
        <strain evidence="4 5">MK1</strain>
    </source>
</reference>
<proteinExistence type="predicted"/>
<evidence type="ECO:0000259" key="3">
    <source>
        <dbReference type="Pfam" id="PF19290"/>
    </source>
</evidence>
<dbReference type="InterPro" id="IPR047657">
    <property type="entry name" value="PmbA"/>
</dbReference>
<dbReference type="OrthoDB" id="84520at2157"/>
<dbReference type="PANTHER" id="PTHR43421:SF1">
    <property type="entry name" value="METALLOPROTEASE PMBA"/>
    <property type="match status" value="1"/>
</dbReference>
<dbReference type="InterPro" id="IPR036059">
    <property type="entry name" value="TldD/PmbA_sf"/>
</dbReference>
<keyword evidence="4" id="KW-0378">Hydrolase</keyword>
<dbReference type="Pfam" id="PF19290">
    <property type="entry name" value="PmbA_TldD_2nd"/>
    <property type="match status" value="1"/>
</dbReference>
<evidence type="ECO:0000259" key="2">
    <source>
        <dbReference type="Pfam" id="PF19289"/>
    </source>
</evidence>
<keyword evidence="5" id="KW-1185">Reference proteome</keyword>
<evidence type="ECO:0000313" key="4">
    <source>
        <dbReference type="EMBL" id="EHP68689.1"/>
    </source>
</evidence>
<evidence type="ECO:0000259" key="1">
    <source>
        <dbReference type="Pfam" id="PF01523"/>
    </source>
</evidence>
<dbReference type="InterPro" id="IPR035068">
    <property type="entry name" value="TldD/PmbA_N"/>
</dbReference>
<keyword evidence="4" id="KW-0645">Protease</keyword>
<evidence type="ECO:0000313" key="5">
    <source>
        <dbReference type="Proteomes" id="UP000003980"/>
    </source>
</evidence>
<dbReference type="EMBL" id="JH597770">
    <property type="protein sequence ID" value="EHP68689.1"/>
    <property type="molecule type" value="Genomic_DNA"/>
</dbReference>
<dbReference type="RefSeq" id="WP_009075381.1">
    <property type="nucleotide sequence ID" value="NZ_JH597770.1"/>
</dbReference>
<dbReference type="Pfam" id="PF01523">
    <property type="entry name" value="PmbA_TldD_1st"/>
    <property type="match status" value="1"/>
</dbReference>
<dbReference type="AlphaFoldDB" id="H2C963"/>
<dbReference type="Proteomes" id="UP000003980">
    <property type="component" value="Unassembled WGS sequence"/>
</dbReference>
<dbReference type="eggNOG" id="arCOG00322">
    <property type="taxonomic scope" value="Archaea"/>
</dbReference>
<name>H2C963_9CREN</name>
<dbReference type="InterPro" id="IPR002510">
    <property type="entry name" value="Metalloprtase-TldD/E_N"/>
</dbReference>
<sequence>MTDVFKVLERAKTMGVSAELYSIRRREGGVRRENQYYARSLQEEGYGLRVFKDGKVGFAFSTILTDDLLEKAMSSIRASEEDVDNVPPPPSRPRHLNLRDELDLQELPKELMRTLEDLREKVNLVSIDVDVEESTIKIVSTEGVDAEETRTGIYVSVMANYKESGTVSPEVWESASSRFRRGIDVDLIKREVIEKVKISAKREKLGRKPKVIAFTPKAAAELLGPIISSAINGENVFRGRSPLKLKEKYGSLTVVDNPEDEMSPYSRSFDGEGQQTSRKVVLEEGVFSRPLTNWYWSRKLKIENSCSAIRSFASTPSIGVSNLELEHPGRAEETPGTLVIDQVQGVHTSNWETGEFGVVAPVSWYVENNQIKGVREVVISGNLRSLLEGIVGTYGEKRRYMYLRAGHLVTEGLNVVY</sequence>
<dbReference type="InterPro" id="IPR045569">
    <property type="entry name" value="Metalloprtase-TldD/E_C"/>
</dbReference>
<dbReference type="HOGENOM" id="CLU_026425_4_2_2"/>
<dbReference type="STRING" id="671065.MetMK1DRAFT_00031340"/>
<dbReference type="PANTHER" id="PTHR43421">
    <property type="entry name" value="METALLOPROTEASE PMBA"/>
    <property type="match status" value="1"/>
</dbReference>
<feature type="domain" description="Metalloprotease TldD/E N-terminal" evidence="1">
    <location>
        <begin position="40"/>
        <end position="72"/>
    </location>
</feature>
<dbReference type="SUPFAM" id="SSF111283">
    <property type="entry name" value="Putative modulator of DNA gyrase, PmbA/TldD"/>
    <property type="match status" value="1"/>
</dbReference>
<dbReference type="GO" id="GO:0006508">
    <property type="term" value="P:proteolysis"/>
    <property type="evidence" value="ECO:0007669"/>
    <property type="project" value="UniProtKB-KW"/>
</dbReference>
<dbReference type="InterPro" id="IPR045570">
    <property type="entry name" value="Metalloprtase-TldD/E_cen_dom"/>
</dbReference>
<protein>
    <submittedName>
        <fullName evidence="4">Putative Zn-dependent protease-like protein</fullName>
    </submittedName>
</protein>
<feature type="domain" description="Metalloprotease TldD/E central" evidence="3">
    <location>
        <begin position="102"/>
        <end position="197"/>
    </location>
</feature>
<dbReference type="Gene3D" id="3.30.2290.10">
    <property type="entry name" value="PmbA/TldD superfamily"/>
    <property type="match status" value="1"/>
</dbReference>
<feature type="domain" description="Metalloprotease TldD/E C-terminal" evidence="2">
    <location>
        <begin position="212"/>
        <end position="415"/>
    </location>
</feature>
<dbReference type="Pfam" id="PF19289">
    <property type="entry name" value="PmbA_TldD_3rd"/>
    <property type="match status" value="1"/>
</dbReference>